<organism evidence="2 3">
    <name type="scientific">Pleurodeles waltl</name>
    <name type="common">Iberian ribbed newt</name>
    <dbReference type="NCBI Taxonomy" id="8319"/>
    <lineage>
        <taxon>Eukaryota</taxon>
        <taxon>Metazoa</taxon>
        <taxon>Chordata</taxon>
        <taxon>Craniata</taxon>
        <taxon>Vertebrata</taxon>
        <taxon>Euteleostomi</taxon>
        <taxon>Amphibia</taxon>
        <taxon>Batrachia</taxon>
        <taxon>Caudata</taxon>
        <taxon>Salamandroidea</taxon>
        <taxon>Salamandridae</taxon>
        <taxon>Pleurodelinae</taxon>
        <taxon>Pleurodeles</taxon>
    </lineage>
</organism>
<keyword evidence="3" id="KW-1185">Reference proteome</keyword>
<accession>A0AAV7RYU1</accession>
<proteinExistence type="predicted"/>
<dbReference type="AlphaFoldDB" id="A0AAV7RYU1"/>
<protein>
    <submittedName>
        <fullName evidence="2">Uncharacterized protein</fullName>
    </submittedName>
</protein>
<reference evidence="2" key="1">
    <citation type="journal article" date="2022" name="bioRxiv">
        <title>Sequencing and chromosome-scale assembly of the giantPleurodeles waltlgenome.</title>
        <authorList>
            <person name="Brown T."/>
            <person name="Elewa A."/>
            <person name="Iarovenko S."/>
            <person name="Subramanian E."/>
            <person name="Araus A.J."/>
            <person name="Petzold A."/>
            <person name="Susuki M."/>
            <person name="Suzuki K.-i.T."/>
            <person name="Hayashi T."/>
            <person name="Toyoda A."/>
            <person name="Oliveira C."/>
            <person name="Osipova E."/>
            <person name="Leigh N.D."/>
            <person name="Simon A."/>
            <person name="Yun M.H."/>
        </authorList>
    </citation>
    <scope>NUCLEOTIDE SEQUENCE</scope>
    <source>
        <strain evidence="2">20211129_DDA</strain>
        <tissue evidence="2">Liver</tissue>
    </source>
</reference>
<evidence type="ECO:0000256" key="1">
    <source>
        <dbReference type="SAM" id="MobiDB-lite"/>
    </source>
</evidence>
<evidence type="ECO:0000313" key="3">
    <source>
        <dbReference type="Proteomes" id="UP001066276"/>
    </source>
</evidence>
<evidence type="ECO:0000313" key="2">
    <source>
        <dbReference type="EMBL" id="KAJ1156887.1"/>
    </source>
</evidence>
<name>A0AAV7RYU1_PLEWA</name>
<feature type="compositionally biased region" description="Basic and acidic residues" evidence="1">
    <location>
        <begin position="17"/>
        <end position="27"/>
    </location>
</feature>
<feature type="region of interest" description="Disordered" evidence="1">
    <location>
        <begin position="1"/>
        <end position="27"/>
    </location>
</feature>
<sequence length="66" mass="7129">MEGGAPVALSDWQQGDRAGRVNEQRSKYDRTPVWCPLTRTGSAFSPPMESDSLALAPWLSGSEGGY</sequence>
<gene>
    <name evidence="2" type="ORF">NDU88_009604</name>
</gene>
<comment type="caution">
    <text evidence="2">The sequence shown here is derived from an EMBL/GenBank/DDBJ whole genome shotgun (WGS) entry which is preliminary data.</text>
</comment>
<dbReference type="Proteomes" id="UP001066276">
    <property type="component" value="Chromosome 5"/>
</dbReference>
<dbReference type="EMBL" id="JANPWB010000009">
    <property type="protein sequence ID" value="KAJ1156887.1"/>
    <property type="molecule type" value="Genomic_DNA"/>
</dbReference>